<dbReference type="GO" id="GO:0008168">
    <property type="term" value="F:methyltransferase activity"/>
    <property type="evidence" value="ECO:0007669"/>
    <property type="project" value="UniProtKB-KW"/>
</dbReference>
<dbReference type="KEGG" id="gim:F1728_25160"/>
<dbReference type="EMBL" id="CP043930">
    <property type="protein sequence ID" value="QGQ25759.1"/>
    <property type="molecule type" value="Genomic_DNA"/>
</dbReference>
<dbReference type="Pfam" id="PF05704">
    <property type="entry name" value="Caps_synth"/>
    <property type="match status" value="1"/>
</dbReference>
<dbReference type="Gene3D" id="3.40.50.150">
    <property type="entry name" value="Vaccinia Virus protein VP39"/>
    <property type="match status" value="2"/>
</dbReference>
<dbReference type="SUPFAM" id="SSF53335">
    <property type="entry name" value="S-adenosyl-L-methionine-dependent methyltransferases"/>
    <property type="match status" value="2"/>
</dbReference>
<dbReference type="PANTHER" id="PTHR37909">
    <property type="entry name" value="S-ADENOSYL-L-METHIONINE-DEPENDENT METHYLTRANSFERASES SUPERFAMILY PROTEIN"/>
    <property type="match status" value="1"/>
</dbReference>
<dbReference type="Proteomes" id="UP000427281">
    <property type="component" value="Chromosome"/>
</dbReference>
<keyword evidence="1" id="KW-0808">Transferase</keyword>
<sequence>MILNWDKIYESRGMYSGHGSRGACAKKKVTAIEHAIAINQPKSILDVGCGDQFVIKHVDLTGVDYVGIDSSQFAIDQLKAQSGQLNVFCEDFFEFDFNRTFDLVVCLDVLIHLDDPIDYRRFTERLKRFAVKSILVSGYTQATPEITKSKVIHFHESLMQTFAGYECEKLAEYRDTTLLLVNLQKHRDRKHTIWTYWETMKNHTRPKYLDLCEETWHHQCGDDFEIVRVSPENIQQYVPDIIPEWHGIQCLAHKADYLRAVLVHRYGGLWLDSDMIALSNLSPVMDRLHESGSDFIGCGRPGNRPSNGFFGGKAGSILLGKYIESMDALIQSRNNNLRFKWTELGYNLLWPLTKNYSYFQYDFRICIPIHPSRFRAYFDHRSLDELSAADCDIRQDTLVAYLYNAMFPVWFKQLPIDSVLRSSMVISQIIRRGLSIANWQEYNNNEHLFDQMKALGHRNNIPSMLRRAGLNHHVCEIGVRAGQNLDQIVQGSKPSEFVGIDSWDSGEISSQNDVGFSQVKQDQLESQVRNKFAKYGERGRIIRGYSFEVCSQFPDGYFDYIYIDADHSYEAVKRDLEDWYPKVRTGGILAGHDYIAKDSKHVKYGVIEAVDEFVRNHNVRFFATTPENYSSWLMLKQGMPRTPSFCYWSIGFGSVDHHAMLCSLVQSARSVGVEEDFHIWTDHGITIPGSEIHEIDRPCNPSLRNMFKVEVLKNLNKYEYDYYVFLDPDNYFTRKPSDESIHTLLQLADPLHLSVESKINDEAFSNAQTQSWQWRGITLQDIVDIWAERGMEEKSVYNLNGGFFVIKRDEWKKVYDACWEGFHAVKNKKGIEQIADELAFAYAMTKLTNPDGHQIKDKHVNDVWAVDRGNYRNKLPDGKPFPFWTNWNGQKFMVDPAIVRAMKSKPQLIEYGKANSIETSCRS</sequence>
<keyword evidence="2" id="KW-1185">Reference proteome</keyword>
<protein>
    <submittedName>
        <fullName evidence="1">Methyltransferase domain-containing protein</fullName>
    </submittedName>
</protein>
<dbReference type="GO" id="GO:0032259">
    <property type="term" value="P:methylation"/>
    <property type="evidence" value="ECO:0007669"/>
    <property type="project" value="UniProtKB-KW"/>
</dbReference>
<dbReference type="Pfam" id="PF13578">
    <property type="entry name" value="Methyltransf_24"/>
    <property type="match status" value="1"/>
</dbReference>
<dbReference type="CDD" id="cd02440">
    <property type="entry name" value="AdoMet_MTases"/>
    <property type="match status" value="1"/>
</dbReference>
<evidence type="ECO:0000313" key="2">
    <source>
        <dbReference type="Proteomes" id="UP000427281"/>
    </source>
</evidence>
<reference evidence="1 2" key="1">
    <citation type="submission" date="2019-09" db="EMBL/GenBank/DDBJ databases">
        <title>Gimesia benthica sp. nov., a novel bacterium isolated from deep-sea water of the Northwest Indian Ocean.</title>
        <authorList>
            <person name="Dai X."/>
        </authorList>
    </citation>
    <scope>NUCLEOTIDE SEQUENCE [LARGE SCALE GENOMIC DNA]</scope>
    <source>
        <strain evidence="1 2">E7</strain>
    </source>
</reference>
<name>A0A6I6AMT4_9PLAN</name>
<dbReference type="InterPro" id="IPR029044">
    <property type="entry name" value="Nucleotide-diphossugar_trans"/>
</dbReference>
<proteinExistence type="predicted"/>
<dbReference type="AlphaFoldDB" id="A0A6I6AMT4"/>
<dbReference type="Gene3D" id="3.90.550.20">
    <property type="match status" value="1"/>
</dbReference>
<dbReference type="Pfam" id="PF13489">
    <property type="entry name" value="Methyltransf_23"/>
    <property type="match status" value="1"/>
</dbReference>
<evidence type="ECO:0000313" key="1">
    <source>
        <dbReference type="EMBL" id="QGQ25759.1"/>
    </source>
</evidence>
<dbReference type="RefSeq" id="WP_155366357.1">
    <property type="nucleotide sequence ID" value="NZ_CP043930.1"/>
</dbReference>
<dbReference type="SUPFAM" id="SSF53448">
    <property type="entry name" value="Nucleotide-diphospho-sugar transferases"/>
    <property type="match status" value="1"/>
</dbReference>
<organism evidence="1 2">
    <name type="scientific">Gimesia benthica</name>
    <dbReference type="NCBI Taxonomy" id="2608982"/>
    <lineage>
        <taxon>Bacteria</taxon>
        <taxon>Pseudomonadati</taxon>
        <taxon>Planctomycetota</taxon>
        <taxon>Planctomycetia</taxon>
        <taxon>Planctomycetales</taxon>
        <taxon>Planctomycetaceae</taxon>
        <taxon>Gimesia</taxon>
    </lineage>
</organism>
<dbReference type="InterPro" id="IPR029063">
    <property type="entry name" value="SAM-dependent_MTases_sf"/>
</dbReference>
<keyword evidence="1" id="KW-0489">Methyltransferase</keyword>
<accession>A0A6I6AMT4</accession>
<dbReference type="GO" id="GO:0016757">
    <property type="term" value="F:glycosyltransferase activity"/>
    <property type="evidence" value="ECO:0007669"/>
    <property type="project" value="InterPro"/>
</dbReference>
<dbReference type="PANTHER" id="PTHR37909:SF1">
    <property type="entry name" value="S-ADENOSYL-L-METHIONINE-DEPENDENT METHYLTRANSFERASES SUPERFAMILY PROTEIN"/>
    <property type="match status" value="1"/>
</dbReference>
<gene>
    <name evidence="1" type="ORF">F1728_25160</name>
</gene>
<dbReference type="InterPro" id="IPR008441">
    <property type="entry name" value="AfumC-like_glycosyl_Trfase"/>
</dbReference>